<comment type="subcellular location">
    <subcellularLocation>
        <location evidence="1">Membrane</location>
    </subcellularLocation>
</comment>
<dbReference type="RefSeq" id="WP_272696409.1">
    <property type="nucleotide sequence ID" value="NZ_CAOJXY010000028.1"/>
</dbReference>
<accession>A0AAW6IAY7</accession>
<dbReference type="AlphaFoldDB" id="A0AAW6IAY7"/>
<dbReference type="EMBL" id="JAQPYX010000120">
    <property type="protein sequence ID" value="MDC7150448.1"/>
    <property type="molecule type" value="Genomic_DNA"/>
</dbReference>
<evidence type="ECO:0000256" key="2">
    <source>
        <dbReference type="ARBA" id="ARBA00023136"/>
    </source>
</evidence>
<dbReference type="Pfam" id="PF00905">
    <property type="entry name" value="Transpeptidase"/>
    <property type="match status" value="1"/>
</dbReference>
<dbReference type="SUPFAM" id="SSF56601">
    <property type="entry name" value="beta-lactamase/transpeptidase-like"/>
    <property type="match status" value="1"/>
</dbReference>
<dbReference type="Proteomes" id="UP001213646">
    <property type="component" value="Unassembled WGS sequence"/>
</dbReference>
<dbReference type="PANTHER" id="PTHR30627">
    <property type="entry name" value="PEPTIDOGLYCAN D,D-TRANSPEPTIDASE"/>
    <property type="match status" value="1"/>
</dbReference>
<name>A0AAW6IAY7_9BACT</name>
<dbReference type="Gene3D" id="3.40.710.10">
    <property type="entry name" value="DD-peptidase/beta-lactamase superfamily"/>
    <property type="match status" value="1"/>
</dbReference>
<dbReference type="GO" id="GO:0071555">
    <property type="term" value="P:cell wall organization"/>
    <property type="evidence" value="ECO:0007669"/>
    <property type="project" value="TreeGrafter"/>
</dbReference>
<evidence type="ECO:0000259" key="3">
    <source>
        <dbReference type="Pfam" id="PF00905"/>
    </source>
</evidence>
<evidence type="ECO:0000313" key="5">
    <source>
        <dbReference type="Proteomes" id="UP001213646"/>
    </source>
</evidence>
<dbReference type="GO" id="GO:0008658">
    <property type="term" value="F:penicillin binding"/>
    <property type="evidence" value="ECO:0007669"/>
    <property type="project" value="InterPro"/>
</dbReference>
<evidence type="ECO:0000313" key="4">
    <source>
        <dbReference type="EMBL" id="MDC7150448.1"/>
    </source>
</evidence>
<reference evidence="4" key="1">
    <citation type="submission" date="2023-01" db="EMBL/GenBank/DDBJ databases">
        <title>Exploring GABA producing Bacteroides strains toward improving mental health.</title>
        <authorList>
            <person name="Yousuf B."/>
            <person name="Bouhlel N.E."/>
            <person name="Mottawea W."/>
            <person name="Hammami R."/>
        </authorList>
    </citation>
    <scope>NUCLEOTIDE SEQUENCE</scope>
    <source>
        <strain evidence="4">UO.H1047</strain>
    </source>
</reference>
<proteinExistence type="predicted"/>
<dbReference type="GO" id="GO:0005886">
    <property type="term" value="C:plasma membrane"/>
    <property type="evidence" value="ECO:0007669"/>
    <property type="project" value="TreeGrafter"/>
</dbReference>
<sequence length="273" mass="29534">MASNIYKFFVLLLLYTSCVTHENQLQSNAEISIRTTLQEVNADSGLAILMDSAGNVIAKSSLSLLNGKPLEDKVYTTVRDMGTLAVPVSLIPVLEKGNVSLSDTVDVGNGIYNHNGKEIRDHNADMGGYGEITLQQAILFDSKVGITKSLSPYTTIKTTYSPMEILNFYHSIAVSDHSICSAKTMKEIQQTFGMVISEGTGKPLFSDKVKIAGKTGSVIKEDGKHEVSFCGYFKVNNAVYTCLVIISNPKNGYPSGGIMAGNVVKGIVNYLDR</sequence>
<dbReference type="InterPro" id="IPR050515">
    <property type="entry name" value="Beta-lactam/transpept"/>
</dbReference>
<dbReference type="InterPro" id="IPR001460">
    <property type="entry name" value="PCN-bd_Tpept"/>
</dbReference>
<feature type="domain" description="Penicillin-binding protein transpeptidase" evidence="3">
    <location>
        <begin position="158"/>
        <end position="267"/>
    </location>
</feature>
<dbReference type="Gene3D" id="3.30.450.330">
    <property type="match status" value="2"/>
</dbReference>
<protein>
    <submittedName>
        <fullName evidence="4">Penicillin-binding transpeptidase domain-containing protein</fullName>
    </submittedName>
</protein>
<dbReference type="InterPro" id="IPR012338">
    <property type="entry name" value="Beta-lactam/transpept-like"/>
</dbReference>
<dbReference type="PANTHER" id="PTHR30627:SF1">
    <property type="entry name" value="PEPTIDOGLYCAN D,D-TRANSPEPTIDASE FTSI"/>
    <property type="match status" value="1"/>
</dbReference>
<gene>
    <name evidence="4" type="ORF">PQG89_13640</name>
</gene>
<organism evidence="4 5">
    <name type="scientific">Parabacteroides johnsonii</name>
    <dbReference type="NCBI Taxonomy" id="387661"/>
    <lineage>
        <taxon>Bacteria</taxon>
        <taxon>Pseudomonadati</taxon>
        <taxon>Bacteroidota</taxon>
        <taxon>Bacteroidia</taxon>
        <taxon>Bacteroidales</taxon>
        <taxon>Tannerellaceae</taxon>
        <taxon>Parabacteroides</taxon>
    </lineage>
</organism>
<comment type="caution">
    <text evidence="4">The sequence shown here is derived from an EMBL/GenBank/DDBJ whole genome shotgun (WGS) entry which is preliminary data.</text>
</comment>
<keyword evidence="2" id="KW-0472">Membrane</keyword>
<evidence type="ECO:0000256" key="1">
    <source>
        <dbReference type="ARBA" id="ARBA00004370"/>
    </source>
</evidence>